<dbReference type="CDD" id="cd03311">
    <property type="entry name" value="CIMS_C_terminal_like"/>
    <property type="match status" value="1"/>
</dbReference>
<sequence>MNQTHVPFRYDYVGSFLRPETLKAARADFEAGKISSEELHKIEDQCIIDLVKKQKNAGYHVITDGEFRRKFWHLDFMWGFEGVAHKHTGGGVQFNNELAVLDDTWLVGKVRAKAHPFVEYFKFLKQFEDENTVAKYTIPAPAQFFQQMIVQQNYETTKKIYENIDELAKDIAVAYQDVIKQFYDAGCRNLQLDDCTWGAIVGEDSQQRYESLGWDLEDVKKQLLEINNLALEGKPDDMVISSHICRGNYHSTFFGKGAYDSVADYVFAKENVDALYLEYDDERSGGFEPLAKVSDDKKIVLGLITTKTPELEDKEKIIARIHEAAKYIPLDRLYLSPQCGFASCEIGNKLTEEEQWTKLKLVKEIAEEVWDIS</sequence>
<proteinExistence type="predicted"/>
<dbReference type="AlphaFoldDB" id="A0A9D1WWU4"/>
<reference evidence="2" key="1">
    <citation type="journal article" date="2021" name="PeerJ">
        <title>Extensive microbial diversity within the chicken gut microbiome revealed by metagenomics and culture.</title>
        <authorList>
            <person name="Gilroy R."/>
            <person name="Ravi A."/>
            <person name="Getino M."/>
            <person name="Pursley I."/>
            <person name="Horton D.L."/>
            <person name="Alikhan N.F."/>
            <person name="Baker D."/>
            <person name="Gharbi K."/>
            <person name="Hall N."/>
            <person name="Watson M."/>
            <person name="Adriaenssens E.M."/>
            <person name="Foster-Nyarko E."/>
            <person name="Jarju S."/>
            <person name="Secka A."/>
            <person name="Antonio M."/>
            <person name="Oren A."/>
            <person name="Chaudhuri R.R."/>
            <person name="La Ragione R."/>
            <person name="Hildebrand F."/>
            <person name="Pallen M.J."/>
        </authorList>
    </citation>
    <scope>NUCLEOTIDE SEQUENCE</scope>
    <source>
        <strain evidence="2">CHK191-13928</strain>
    </source>
</reference>
<accession>A0A9D1WWU4</accession>
<name>A0A9D1WWU4_9FIRM</name>
<dbReference type="PANTHER" id="PTHR43844:SF1">
    <property type="entry name" value="METHIONINE SYNTHASE"/>
    <property type="match status" value="1"/>
</dbReference>
<evidence type="ECO:0000313" key="3">
    <source>
        <dbReference type="Proteomes" id="UP000886721"/>
    </source>
</evidence>
<keyword evidence="2" id="KW-0489">Methyltransferase</keyword>
<dbReference type="Gene3D" id="3.20.20.210">
    <property type="match status" value="1"/>
</dbReference>
<dbReference type="GO" id="GO:0003871">
    <property type="term" value="F:5-methyltetrahydropteroyltriglutamate-homocysteine S-methyltransferase activity"/>
    <property type="evidence" value="ECO:0007669"/>
    <property type="project" value="UniProtKB-EC"/>
</dbReference>
<dbReference type="GO" id="GO:0008270">
    <property type="term" value="F:zinc ion binding"/>
    <property type="evidence" value="ECO:0007669"/>
    <property type="project" value="InterPro"/>
</dbReference>
<evidence type="ECO:0000313" key="2">
    <source>
        <dbReference type="EMBL" id="HIX68694.1"/>
    </source>
</evidence>
<feature type="domain" description="Cobalamin-independent methionine synthase MetE C-terminal/archaeal" evidence="1">
    <location>
        <begin position="13"/>
        <end position="367"/>
    </location>
</feature>
<evidence type="ECO:0000259" key="1">
    <source>
        <dbReference type="Pfam" id="PF01717"/>
    </source>
</evidence>
<dbReference type="SUPFAM" id="SSF51726">
    <property type="entry name" value="UROD/MetE-like"/>
    <property type="match status" value="1"/>
</dbReference>
<organism evidence="2 3">
    <name type="scientific">Candidatus Anaerostipes excrementavium</name>
    <dbReference type="NCBI Taxonomy" id="2838463"/>
    <lineage>
        <taxon>Bacteria</taxon>
        <taxon>Bacillati</taxon>
        <taxon>Bacillota</taxon>
        <taxon>Clostridia</taxon>
        <taxon>Lachnospirales</taxon>
        <taxon>Lachnospiraceae</taxon>
        <taxon>Anaerostipes</taxon>
    </lineage>
</organism>
<dbReference type="InterPro" id="IPR002629">
    <property type="entry name" value="Met_Synth_C/arc"/>
</dbReference>
<protein>
    <submittedName>
        <fullName evidence="2">5-methyltetrahydropteroyltriglutamate--homocysteine S-methyltransferase</fullName>
        <ecNumber evidence="2">2.1.1.14</ecNumber>
    </submittedName>
</protein>
<comment type="caution">
    <text evidence="2">The sequence shown here is derived from an EMBL/GenBank/DDBJ whole genome shotgun (WGS) entry which is preliminary data.</text>
</comment>
<dbReference type="EC" id="2.1.1.14" evidence="2"/>
<dbReference type="NCBIfam" id="NF005085">
    <property type="entry name" value="PRK06520.1"/>
    <property type="match status" value="1"/>
</dbReference>
<dbReference type="GO" id="GO:0032259">
    <property type="term" value="P:methylation"/>
    <property type="evidence" value="ECO:0007669"/>
    <property type="project" value="UniProtKB-KW"/>
</dbReference>
<keyword evidence="2" id="KW-0808">Transferase</keyword>
<dbReference type="EMBL" id="DXEM01000034">
    <property type="protein sequence ID" value="HIX68694.1"/>
    <property type="molecule type" value="Genomic_DNA"/>
</dbReference>
<dbReference type="Proteomes" id="UP000886721">
    <property type="component" value="Unassembled WGS sequence"/>
</dbReference>
<dbReference type="InterPro" id="IPR038071">
    <property type="entry name" value="UROD/MetE-like_sf"/>
</dbReference>
<gene>
    <name evidence="2" type="ORF">H9735_11315</name>
</gene>
<dbReference type="Pfam" id="PF01717">
    <property type="entry name" value="Meth_synt_2"/>
    <property type="match status" value="1"/>
</dbReference>
<reference evidence="2" key="2">
    <citation type="submission" date="2021-04" db="EMBL/GenBank/DDBJ databases">
        <authorList>
            <person name="Gilroy R."/>
        </authorList>
    </citation>
    <scope>NUCLEOTIDE SEQUENCE</scope>
    <source>
        <strain evidence="2">CHK191-13928</strain>
    </source>
</reference>
<dbReference type="PANTHER" id="PTHR43844">
    <property type="entry name" value="METHIONINE SYNTHASE"/>
    <property type="match status" value="1"/>
</dbReference>
<dbReference type="GO" id="GO:0009086">
    <property type="term" value="P:methionine biosynthetic process"/>
    <property type="evidence" value="ECO:0007669"/>
    <property type="project" value="InterPro"/>
</dbReference>